<name>F8NMU4_SERL9</name>
<dbReference type="InterPro" id="IPR004274">
    <property type="entry name" value="FCP1_dom"/>
</dbReference>
<dbReference type="InterPro" id="IPR036412">
    <property type="entry name" value="HAD-like_sf"/>
</dbReference>
<protein>
    <recommendedName>
        <fullName evidence="3">FCP1 homology domain-containing protein</fullName>
    </recommendedName>
</protein>
<dbReference type="CDD" id="cd07521">
    <property type="entry name" value="HAD_FCP1-like"/>
    <property type="match status" value="1"/>
</dbReference>
<dbReference type="InterPro" id="IPR050365">
    <property type="entry name" value="TIM50"/>
</dbReference>
<keyword evidence="2" id="KW-0812">Transmembrane</keyword>
<proteinExistence type="predicted"/>
<dbReference type="EMBL" id="GL945431">
    <property type="protein sequence ID" value="EGO27920.1"/>
    <property type="molecule type" value="Genomic_DNA"/>
</dbReference>
<evidence type="ECO:0000256" key="1">
    <source>
        <dbReference type="SAM" id="MobiDB-lite"/>
    </source>
</evidence>
<evidence type="ECO:0000259" key="3">
    <source>
        <dbReference type="PROSITE" id="PS50969"/>
    </source>
</evidence>
<dbReference type="Pfam" id="PF03031">
    <property type="entry name" value="NIF"/>
    <property type="match status" value="1"/>
</dbReference>
<dbReference type="SMART" id="SM00577">
    <property type="entry name" value="CPDc"/>
    <property type="match status" value="1"/>
</dbReference>
<sequence length="397" mass="44134">MNSLSYLSRQLDVYANPRTPPSTPTTDSPRTNAPPKPSSSWSSSILFSPPASTFVSPKLSSQPSADSPVHSKYRLRIRPLLRRLFFVRVFVLLWNSLCATWASLPVAISLRDSPLPSTPDRPHSNDIAQIKQEPPPDSPLLPYPPPILPPPSSTPLSIIHRINHSHSFHPPPLSSHQSSLQSSTLLDSASRSSTPVLTTHRTPFHAPKTLVLDLDETLIHSTSKPILSYASGGSGLLSFTSFGSRNKGTTVQVFLGGRSTLYHVYKRPFVDYFLRKVSAWYTLVIFTASMQEYADPVIDWLDAGRGILARRFFRESCTLLPNGSYTKDLSIVEQDLSRVCLVDNSPICYRINEDNGIPIEGWTHDPSDEALLDLLPILDSLRFTNDVRRVLGIRGFL</sequence>
<dbReference type="GO" id="GO:0016791">
    <property type="term" value="F:phosphatase activity"/>
    <property type="evidence" value="ECO:0007669"/>
    <property type="project" value="InterPro"/>
</dbReference>
<feature type="region of interest" description="Disordered" evidence="1">
    <location>
        <begin position="113"/>
        <end position="146"/>
    </location>
</feature>
<dbReference type="HOGENOM" id="CLU_020262_5_1_1"/>
<keyword evidence="2" id="KW-1133">Transmembrane helix</keyword>
<gene>
    <name evidence="4" type="ORF">SERLADRAFT_462187</name>
</gene>
<dbReference type="FunFam" id="3.40.50.1000:FF:000270">
    <property type="entry name" value="Nuclear envelope-endoplasmic reticulum network protein"/>
    <property type="match status" value="1"/>
</dbReference>
<dbReference type="OrthoDB" id="277011at2759"/>
<reference evidence="4" key="1">
    <citation type="submission" date="2011-04" db="EMBL/GenBank/DDBJ databases">
        <title>Evolution of plant cell wall degrading machinery underlies the functional diversity of forest fungi.</title>
        <authorList>
            <consortium name="US DOE Joint Genome Institute (JGI-PGF)"/>
            <person name="Eastwood D.C."/>
            <person name="Floudas D."/>
            <person name="Binder M."/>
            <person name="Majcherczyk A."/>
            <person name="Schneider P."/>
            <person name="Aerts A."/>
            <person name="Asiegbu F.O."/>
            <person name="Baker S.E."/>
            <person name="Barry K."/>
            <person name="Bendiksby M."/>
            <person name="Blumentritt M."/>
            <person name="Coutinho P.M."/>
            <person name="Cullen D."/>
            <person name="Cullen D."/>
            <person name="Gathman A."/>
            <person name="Goodell B."/>
            <person name="Henrissat B."/>
            <person name="Ihrmark K."/>
            <person name="Kauserud H."/>
            <person name="Kohler A."/>
            <person name="LaButti K."/>
            <person name="Lapidus A."/>
            <person name="Lavin J.L."/>
            <person name="Lee Y.-H."/>
            <person name="Lindquist E."/>
            <person name="Lilly W."/>
            <person name="Lucas S."/>
            <person name="Morin E."/>
            <person name="Murat C."/>
            <person name="Oguiza J.A."/>
            <person name="Park J."/>
            <person name="Pisabarro A.G."/>
            <person name="Riley R."/>
            <person name="Rosling A."/>
            <person name="Salamov A."/>
            <person name="Schmidt O."/>
            <person name="Schmutz J."/>
            <person name="Skrede I."/>
            <person name="Stenlid J."/>
            <person name="Wiebenga A."/>
            <person name="Xie X."/>
            <person name="Kues U."/>
            <person name="Hibbett D.S."/>
            <person name="Hoffmeister D."/>
            <person name="Hogberg N."/>
            <person name="Martin F."/>
            <person name="Grigoriev I.V."/>
            <person name="Watkinson S.C."/>
        </authorList>
    </citation>
    <scope>NUCLEOTIDE SEQUENCE</scope>
    <source>
        <strain evidence="4">S7.9</strain>
    </source>
</reference>
<dbReference type="RefSeq" id="XP_007316011.1">
    <property type="nucleotide sequence ID" value="XM_007315949.1"/>
</dbReference>
<keyword evidence="2" id="KW-0472">Membrane</keyword>
<feature type="domain" description="FCP1 homology" evidence="3">
    <location>
        <begin position="203"/>
        <end position="381"/>
    </location>
</feature>
<dbReference type="PANTHER" id="PTHR12210">
    <property type="entry name" value="DULLARD PROTEIN PHOSPHATASE"/>
    <property type="match status" value="1"/>
</dbReference>
<feature type="transmembrane region" description="Helical" evidence="2">
    <location>
        <begin position="84"/>
        <end position="104"/>
    </location>
</feature>
<dbReference type="KEGG" id="sla:SERLADRAFT_462187"/>
<accession>F8NMU4</accession>
<dbReference type="GeneID" id="18818325"/>
<feature type="compositionally biased region" description="Pro residues" evidence="1">
    <location>
        <begin position="133"/>
        <end position="146"/>
    </location>
</feature>
<organism>
    <name type="scientific">Serpula lacrymans var. lacrymans (strain S7.9)</name>
    <name type="common">Dry rot fungus</name>
    <dbReference type="NCBI Taxonomy" id="578457"/>
    <lineage>
        <taxon>Eukaryota</taxon>
        <taxon>Fungi</taxon>
        <taxon>Dikarya</taxon>
        <taxon>Basidiomycota</taxon>
        <taxon>Agaricomycotina</taxon>
        <taxon>Agaricomycetes</taxon>
        <taxon>Agaricomycetidae</taxon>
        <taxon>Boletales</taxon>
        <taxon>Coniophorineae</taxon>
        <taxon>Serpulaceae</taxon>
        <taxon>Serpula</taxon>
    </lineage>
</organism>
<dbReference type="Gene3D" id="3.40.50.1000">
    <property type="entry name" value="HAD superfamily/HAD-like"/>
    <property type="match status" value="1"/>
</dbReference>
<dbReference type="Proteomes" id="UP000008064">
    <property type="component" value="Unassembled WGS sequence"/>
</dbReference>
<dbReference type="AlphaFoldDB" id="F8NMU4"/>
<dbReference type="InterPro" id="IPR011948">
    <property type="entry name" value="Dullard_phosphatase"/>
</dbReference>
<dbReference type="SUPFAM" id="SSF56784">
    <property type="entry name" value="HAD-like"/>
    <property type="match status" value="1"/>
</dbReference>
<dbReference type="NCBIfam" id="TIGR02251">
    <property type="entry name" value="HIF-SF_euk"/>
    <property type="match status" value="1"/>
</dbReference>
<feature type="region of interest" description="Disordered" evidence="1">
    <location>
        <begin position="12"/>
        <end position="43"/>
    </location>
</feature>
<evidence type="ECO:0000313" key="4">
    <source>
        <dbReference type="EMBL" id="EGO27920.1"/>
    </source>
</evidence>
<dbReference type="PROSITE" id="PS50969">
    <property type="entry name" value="FCP1"/>
    <property type="match status" value="1"/>
</dbReference>
<evidence type="ECO:0000256" key="2">
    <source>
        <dbReference type="SAM" id="Phobius"/>
    </source>
</evidence>
<dbReference type="InterPro" id="IPR023214">
    <property type="entry name" value="HAD_sf"/>
</dbReference>